<sequence length="173" mass="19183">MGGNVQVSGGTCWRPLDEDDYKTNCRAIIDNKSGHVGIWIIIRNSCGEVMAYCSQTLEANLSTRIANVMAIQRSLQFGLKCGLTSTNIESDEATVIKWINLGLHRDTDYGMILSDIDVLKADIRGMSFSHIPPLASKAALSLAKNVMSIAEDRFWMDEYLDSIRRIIQAEKPG</sequence>
<dbReference type="InterPro" id="IPR052929">
    <property type="entry name" value="RNase_H-like_EbsB-rel"/>
</dbReference>
<evidence type="ECO:0000259" key="1">
    <source>
        <dbReference type="Pfam" id="PF13456"/>
    </source>
</evidence>
<dbReference type="Proteomes" id="UP001168877">
    <property type="component" value="Unassembled WGS sequence"/>
</dbReference>
<protein>
    <recommendedName>
        <fullName evidence="1">RNase H type-1 domain-containing protein</fullName>
    </recommendedName>
</protein>
<dbReference type="AlphaFoldDB" id="A0AA39VC62"/>
<feature type="domain" description="RNase H type-1" evidence="1">
    <location>
        <begin position="24"/>
        <end position="145"/>
    </location>
</feature>
<reference evidence="2" key="2">
    <citation type="submission" date="2023-06" db="EMBL/GenBank/DDBJ databases">
        <authorList>
            <person name="Swenson N.G."/>
            <person name="Wegrzyn J.L."/>
            <person name="Mcevoy S.L."/>
        </authorList>
    </citation>
    <scope>NUCLEOTIDE SEQUENCE</scope>
    <source>
        <strain evidence="2">NS2018</strain>
        <tissue evidence="2">Leaf</tissue>
    </source>
</reference>
<dbReference type="EMBL" id="JAUESC010000384">
    <property type="protein sequence ID" value="KAK0581619.1"/>
    <property type="molecule type" value="Genomic_DNA"/>
</dbReference>
<dbReference type="PANTHER" id="PTHR47074">
    <property type="entry name" value="BNAC02G40300D PROTEIN"/>
    <property type="match status" value="1"/>
</dbReference>
<organism evidence="2 3">
    <name type="scientific">Acer saccharum</name>
    <name type="common">Sugar maple</name>
    <dbReference type="NCBI Taxonomy" id="4024"/>
    <lineage>
        <taxon>Eukaryota</taxon>
        <taxon>Viridiplantae</taxon>
        <taxon>Streptophyta</taxon>
        <taxon>Embryophyta</taxon>
        <taxon>Tracheophyta</taxon>
        <taxon>Spermatophyta</taxon>
        <taxon>Magnoliopsida</taxon>
        <taxon>eudicotyledons</taxon>
        <taxon>Gunneridae</taxon>
        <taxon>Pentapetalae</taxon>
        <taxon>rosids</taxon>
        <taxon>malvids</taxon>
        <taxon>Sapindales</taxon>
        <taxon>Sapindaceae</taxon>
        <taxon>Hippocastanoideae</taxon>
        <taxon>Acereae</taxon>
        <taxon>Acer</taxon>
    </lineage>
</organism>
<keyword evidence="3" id="KW-1185">Reference proteome</keyword>
<dbReference type="InterPro" id="IPR002156">
    <property type="entry name" value="RNaseH_domain"/>
</dbReference>
<accession>A0AA39VC62</accession>
<dbReference type="GO" id="GO:0003676">
    <property type="term" value="F:nucleic acid binding"/>
    <property type="evidence" value="ECO:0007669"/>
    <property type="project" value="InterPro"/>
</dbReference>
<comment type="caution">
    <text evidence="2">The sequence shown here is derived from an EMBL/GenBank/DDBJ whole genome shotgun (WGS) entry which is preliminary data.</text>
</comment>
<proteinExistence type="predicted"/>
<evidence type="ECO:0000313" key="3">
    <source>
        <dbReference type="Proteomes" id="UP001168877"/>
    </source>
</evidence>
<dbReference type="GO" id="GO:0004523">
    <property type="term" value="F:RNA-DNA hybrid ribonuclease activity"/>
    <property type="evidence" value="ECO:0007669"/>
    <property type="project" value="InterPro"/>
</dbReference>
<gene>
    <name evidence="2" type="ORF">LWI29_015960</name>
</gene>
<reference evidence="2" key="1">
    <citation type="journal article" date="2022" name="Plant J.">
        <title>Strategies of tolerance reflected in two North American maple genomes.</title>
        <authorList>
            <person name="McEvoy S.L."/>
            <person name="Sezen U.U."/>
            <person name="Trouern-Trend A."/>
            <person name="McMahon S.M."/>
            <person name="Schaberg P.G."/>
            <person name="Yang J."/>
            <person name="Wegrzyn J.L."/>
            <person name="Swenson N.G."/>
        </authorList>
    </citation>
    <scope>NUCLEOTIDE SEQUENCE</scope>
    <source>
        <strain evidence="2">NS2018</strain>
    </source>
</reference>
<name>A0AA39VC62_ACESA</name>
<evidence type="ECO:0000313" key="2">
    <source>
        <dbReference type="EMBL" id="KAK0581619.1"/>
    </source>
</evidence>
<dbReference type="Pfam" id="PF13456">
    <property type="entry name" value="RVT_3"/>
    <property type="match status" value="1"/>
</dbReference>
<dbReference type="Gene3D" id="3.30.420.10">
    <property type="entry name" value="Ribonuclease H-like superfamily/Ribonuclease H"/>
    <property type="match status" value="1"/>
</dbReference>
<dbReference type="InterPro" id="IPR036397">
    <property type="entry name" value="RNaseH_sf"/>
</dbReference>
<dbReference type="PANTHER" id="PTHR47074:SF48">
    <property type="entry name" value="POLYNUCLEOTIDYL TRANSFERASE, RIBONUCLEASE H-LIKE SUPERFAMILY PROTEIN"/>
    <property type="match status" value="1"/>
</dbReference>